<name>T0AP25_9RHOO</name>
<dbReference type="RefSeq" id="WP_021250342.1">
    <property type="nucleotide sequence ID" value="NZ_ATJV01000078.1"/>
</dbReference>
<accession>T0AP25</accession>
<dbReference type="PATRIC" id="fig|1348657.5.peg.2939"/>
<comment type="caution">
    <text evidence="1">The sequence shown here is derived from an EMBL/GenBank/DDBJ whole genome shotgun (WGS) entry which is preliminary data.</text>
</comment>
<dbReference type="EMBL" id="ATJV01000078">
    <property type="protein sequence ID" value="EPZ14579.1"/>
    <property type="molecule type" value="Genomic_DNA"/>
</dbReference>
<proteinExistence type="predicted"/>
<keyword evidence="2" id="KW-1185">Reference proteome</keyword>
<organism evidence="1 2">
    <name type="scientific">Thauera terpenica 58Eu</name>
    <dbReference type="NCBI Taxonomy" id="1348657"/>
    <lineage>
        <taxon>Bacteria</taxon>
        <taxon>Pseudomonadati</taxon>
        <taxon>Pseudomonadota</taxon>
        <taxon>Betaproteobacteria</taxon>
        <taxon>Rhodocyclales</taxon>
        <taxon>Zoogloeaceae</taxon>
        <taxon>Thauera</taxon>
    </lineage>
</organism>
<dbReference type="AlphaFoldDB" id="T0AP25"/>
<sequence length="204" mass="22574">MTQLLCITGEWDNVTQRTSGTVEQVVCGGHDIEHYQQHPWVPHGLLNLADTREDAEFLVARTMRVLRFMDVTGLAPFGYAWESRLQDLAPRLPQSADHAMLWQDADGRWIVTVEPYCIEGAPPASLVRWAQSAGWALWRADPRSGMWNPEQEARLLVMAPPASAQGGDVEAVCQALEISPREMPLARCLVAAKVEKAESASEAA</sequence>
<dbReference type="STRING" id="1348657.M622_18405"/>
<gene>
    <name evidence="1" type="ORF">M622_18405</name>
</gene>
<evidence type="ECO:0000313" key="2">
    <source>
        <dbReference type="Proteomes" id="UP000015455"/>
    </source>
</evidence>
<reference evidence="1 2" key="1">
    <citation type="submission" date="2013-06" db="EMBL/GenBank/DDBJ databases">
        <title>Draft genome sequence of Thauera terpenica.</title>
        <authorList>
            <person name="Liu B."/>
            <person name="Frostegard A.H."/>
            <person name="Shapleigh J.P."/>
        </authorList>
    </citation>
    <scope>NUCLEOTIDE SEQUENCE [LARGE SCALE GENOMIC DNA]</scope>
    <source>
        <strain evidence="1 2">58Eu</strain>
    </source>
</reference>
<protein>
    <submittedName>
        <fullName evidence="1">Uncharacterized protein</fullName>
    </submittedName>
</protein>
<evidence type="ECO:0000313" key="1">
    <source>
        <dbReference type="EMBL" id="EPZ14579.1"/>
    </source>
</evidence>
<dbReference type="OrthoDB" id="6059332at2"/>
<dbReference type="Proteomes" id="UP000015455">
    <property type="component" value="Unassembled WGS sequence"/>
</dbReference>